<keyword evidence="4" id="KW-0186">Copper</keyword>
<dbReference type="InterPro" id="IPR014755">
    <property type="entry name" value="Cu-Rt/internalin_Ig-like"/>
</dbReference>
<evidence type="ECO:0000256" key="6">
    <source>
        <dbReference type="SAM" id="Phobius"/>
    </source>
</evidence>
<keyword evidence="6" id="KW-1133">Transmembrane helix</keyword>
<dbReference type="Gene3D" id="2.60.40.1220">
    <property type="match status" value="1"/>
</dbReference>
<feature type="compositionally biased region" description="Low complexity" evidence="5">
    <location>
        <begin position="137"/>
        <end position="165"/>
    </location>
</feature>
<gene>
    <name evidence="8" type="ORF">HJG52_09015</name>
</gene>
<dbReference type="GO" id="GO:0042597">
    <property type="term" value="C:periplasmic space"/>
    <property type="evidence" value="ECO:0007669"/>
    <property type="project" value="InterPro"/>
</dbReference>
<evidence type="ECO:0000256" key="1">
    <source>
        <dbReference type="ARBA" id="ARBA00004196"/>
    </source>
</evidence>
<dbReference type="AlphaFoldDB" id="A0A849H8T3"/>
<comment type="caution">
    <text evidence="8">The sequence shown here is derived from an EMBL/GenBank/DDBJ whole genome shotgun (WGS) entry which is preliminary data.</text>
</comment>
<evidence type="ECO:0000259" key="7">
    <source>
        <dbReference type="Pfam" id="PF04234"/>
    </source>
</evidence>
<feature type="transmembrane region" description="Helical" evidence="6">
    <location>
        <begin position="12"/>
        <end position="36"/>
    </location>
</feature>
<feature type="region of interest" description="Disordered" evidence="5">
    <location>
        <begin position="137"/>
        <end position="173"/>
    </location>
</feature>
<evidence type="ECO:0000256" key="4">
    <source>
        <dbReference type="ARBA" id="ARBA00023008"/>
    </source>
</evidence>
<dbReference type="GO" id="GO:0030313">
    <property type="term" value="C:cell envelope"/>
    <property type="evidence" value="ECO:0007669"/>
    <property type="project" value="UniProtKB-SubCell"/>
</dbReference>
<dbReference type="InterPro" id="IPR007348">
    <property type="entry name" value="CopC_dom"/>
</dbReference>
<dbReference type="SUPFAM" id="SSF81296">
    <property type="entry name" value="E set domains"/>
    <property type="match status" value="1"/>
</dbReference>
<keyword evidence="2" id="KW-0479">Metal-binding</keyword>
<evidence type="ECO:0000256" key="5">
    <source>
        <dbReference type="SAM" id="MobiDB-lite"/>
    </source>
</evidence>
<evidence type="ECO:0000313" key="8">
    <source>
        <dbReference type="EMBL" id="NNM46146.1"/>
    </source>
</evidence>
<evidence type="ECO:0000256" key="3">
    <source>
        <dbReference type="ARBA" id="ARBA00022729"/>
    </source>
</evidence>
<dbReference type="InterPro" id="IPR014756">
    <property type="entry name" value="Ig_E-set"/>
</dbReference>
<comment type="subcellular location">
    <subcellularLocation>
        <location evidence="1">Cell envelope</location>
    </subcellularLocation>
</comment>
<dbReference type="GO" id="GO:0005507">
    <property type="term" value="F:copper ion binding"/>
    <property type="evidence" value="ECO:0007669"/>
    <property type="project" value="InterPro"/>
</dbReference>
<name>A0A849H8T3_9MICO</name>
<proteinExistence type="predicted"/>
<evidence type="ECO:0000256" key="2">
    <source>
        <dbReference type="ARBA" id="ARBA00022723"/>
    </source>
</evidence>
<dbReference type="RefSeq" id="WP_171243287.1">
    <property type="nucleotide sequence ID" value="NZ_JABEPQ010000002.1"/>
</dbReference>
<accession>A0A849H8T3</accession>
<dbReference type="PANTHER" id="PTHR34820:SF4">
    <property type="entry name" value="INNER MEMBRANE PROTEIN YEBZ"/>
    <property type="match status" value="1"/>
</dbReference>
<feature type="domain" description="CopC" evidence="7">
    <location>
        <begin position="40"/>
        <end position="132"/>
    </location>
</feature>
<dbReference type="Proteomes" id="UP000588586">
    <property type="component" value="Unassembled WGS sequence"/>
</dbReference>
<organism evidence="8 9">
    <name type="scientific">Knoellia koreensis</name>
    <dbReference type="NCBI Taxonomy" id="2730921"/>
    <lineage>
        <taxon>Bacteria</taxon>
        <taxon>Bacillati</taxon>
        <taxon>Actinomycetota</taxon>
        <taxon>Actinomycetes</taxon>
        <taxon>Micrococcales</taxon>
        <taxon>Intrasporangiaceae</taxon>
        <taxon>Knoellia</taxon>
    </lineage>
</organism>
<dbReference type="GO" id="GO:0046688">
    <property type="term" value="P:response to copper ion"/>
    <property type="evidence" value="ECO:0007669"/>
    <property type="project" value="InterPro"/>
</dbReference>
<dbReference type="InterPro" id="IPR032694">
    <property type="entry name" value="CopC/D"/>
</dbReference>
<dbReference type="GO" id="GO:0005886">
    <property type="term" value="C:plasma membrane"/>
    <property type="evidence" value="ECO:0007669"/>
    <property type="project" value="TreeGrafter"/>
</dbReference>
<keyword evidence="6" id="KW-0472">Membrane</keyword>
<dbReference type="Pfam" id="PF04234">
    <property type="entry name" value="CopC"/>
    <property type="match status" value="1"/>
</dbReference>
<feature type="transmembrane region" description="Helical" evidence="6">
    <location>
        <begin position="181"/>
        <end position="202"/>
    </location>
</feature>
<dbReference type="GO" id="GO:0006825">
    <property type="term" value="P:copper ion transport"/>
    <property type="evidence" value="ECO:0007669"/>
    <property type="project" value="InterPro"/>
</dbReference>
<reference evidence="8 9" key="1">
    <citation type="submission" date="2020-04" db="EMBL/GenBank/DDBJ databases">
        <title>Knoellia sp. isolate from air conditioner.</title>
        <authorList>
            <person name="Chea S."/>
            <person name="Kim D.-U."/>
        </authorList>
    </citation>
    <scope>NUCLEOTIDE SEQUENCE [LARGE SCALE GENOMIC DNA]</scope>
    <source>
        <strain evidence="8 9">DB2414S</strain>
    </source>
</reference>
<sequence length="208" mass="20553">MFLQGKNHQRVIRIGVWVAVIGLLLGVLSSIIMATAADAHTALKSSDPKDGATLTTPPARVVLTFSEPVSTSFATVTVTGPDGPITEGKAGVEGDVVTQALASGIPDGTYAVSFRVVSEDGHPVSDRLSFTVAAGTSATSTGTATTSGGPASSPPATAVSPTGAAESASDQVADSGRTTRVGLAVAVAALAVAAGTAVIALTRRRGAE</sequence>
<keyword evidence="3" id="KW-0732">Signal</keyword>
<dbReference type="EMBL" id="JABEPQ010000002">
    <property type="protein sequence ID" value="NNM46146.1"/>
    <property type="molecule type" value="Genomic_DNA"/>
</dbReference>
<keyword evidence="9" id="KW-1185">Reference proteome</keyword>
<keyword evidence="6" id="KW-0812">Transmembrane</keyword>
<dbReference type="PANTHER" id="PTHR34820">
    <property type="entry name" value="INNER MEMBRANE PROTEIN YEBZ"/>
    <property type="match status" value="1"/>
</dbReference>
<evidence type="ECO:0000313" key="9">
    <source>
        <dbReference type="Proteomes" id="UP000588586"/>
    </source>
</evidence>
<protein>
    <submittedName>
        <fullName evidence="8">Copper resistance protein CopC</fullName>
    </submittedName>
</protein>